<evidence type="ECO:0000256" key="2">
    <source>
        <dbReference type="SAM" id="Phobius"/>
    </source>
</evidence>
<evidence type="ECO:0000313" key="4">
    <source>
        <dbReference type="Proteomes" id="UP000183376"/>
    </source>
</evidence>
<dbReference type="RefSeq" id="WP_030427119.1">
    <property type="nucleotide sequence ID" value="NZ_JOEF01000002.1"/>
</dbReference>
<protein>
    <submittedName>
        <fullName evidence="3">Uncharacterized protein</fullName>
    </submittedName>
</protein>
<dbReference type="Proteomes" id="UP000183376">
    <property type="component" value="Chromosome I"/>
</dbReference>
<feature type="compositionally biased region" description="Polar residues" evidence="1">
    <location>
        <begin position="135"/>
        <end position="153"/>
    </location>
</feature>
<accession>A0A1G9ZEJ8</accession>
<dbReference type="EMBL" id="LT629701">
    <property type="protein sequence ID" value="SDN19547.1"/>
    <property type="molecule type" value="Genomic_DNA"/>
</dbReference>
<gene>
    <name evidence="3" type="ORF">SAMN04489726_5446</name>
</gene>
<organism evidence="3 4">
    <name type="scientific">Allokutzneria albata</name>
    <name type="common">Kibdelosporangium albatum</name>
    <dbReference type="NCBI Taxonomy" id="211114"/>
    <lineage>
        <taxon>Bacteria</taxon>
        <taxon>Bacillati</taxon>
        <taxon>Actinomycetota</taxon>
        <taxon>Actinomycetes</taxon>
        <taxon>Pseudonocardiales</taxon>
        <taxon>Pseudonocardiaceae</taxon>
        <taxon>Allokutzneria</taxon>
    </lineage>
</organism>
<feature type="transmembrane region" description="Helical" evidence="2">
    <location>
        <begin position="49"/>
        <end position="70"/>
    </location>
</feature>
<proteinExistence type="predicted"/>
<dbReference type="STRING" id="211114.SAMN04489726_5446"/>
<keyword evidence="2" id="KW-1133">Transmembrane helix</keyword>
<feature type="region of interest" description="Disordered" evidence="1">
    <location>
        <begin position="72"/>
        <end position="161"/>
    </location>
</feature>
<feature type="compositionally biased region" description="Low complexity" evidence="1">
    <location>
        <begin position="79"/>
        <end position="103"/>
    </location>
</feature>
<keyword evidence="4" id="KW-1185">Reference proteome</keyword>
<dbReference type="AlphaFoldDB" id="A0A1G9ZEJ8"/>
<name>A0A1G9ZEJ8_ALLAB</name>
<reference evidence="3 4" key="1">
    <citation type="submission" date="2016-10" db="EMBL/GenBank/DDBJ databases">
        <authorList>
            <person name="de Groot N.N."/>
        </authorList>
    </citation>
    <scope>NUCLEOTIDE SEQUENCE [LARGE SCALE GENOMIC DNA]</scope>
    <source>
        <strain evidence="3 4">DSM 44149</strain>
    </source>
</reference>
<feature type="compositionally biased region" description="Low complexity" evidence="1">
    <location>
        <begin position="110"/>
        <end position="130"/>
    </location>
</feature>
<evidence type="ECO:0000313" key="3">
    <source>
        <dbReference type="EMBL" id="SDN19547.1"/>
    </source>
</evidence>
<keyword evidence="2" id="KW-0812">Transmembrane</keyword>
<evidence type="ECO:0000256" key="1">
    <source>
        <dbReference type="SAM" id="MobiDB-lite"/>
    </source>
</evidence>
<sequence length="161" mass="16206">MSHEELTDMDEFAEARALLGRALGEEPTMNFHPTSVLAAAKRSVARGRAWAAGGIAAGVVVIGIGGAALASPFSASEVPPAGGVPTTSAPPTSTITVSPTGTSRPTIPVTPSATTRPTSPVTSTQTTTSPGRPEPTTSRPVPTTSLPTTSRPATDTPPPTR</sequence>
<keyword evidence="2" id="KW-0472">Membrane</keyword>